<feature type="signal peptide" evidence="1">
    <location>
        <begin position="1"/>
        <end position="35"/>
    </location>
</feature>
<accession>A0ABT3TM77</accession>
<dbReference type="Proteomes" id="UP001143362">
    <property type="component" value="Unassembled WGS sequence"/>
</dbReference>
<sequence>MNKQISSGFNKLGRRLKVATLSSLASLMAAGMVQAEDWTAVAGQENLTALISGATAEIEVKEGVLVIGKYLADGTAKISAWGETFDRTWAVKGDDQVCYSSFTETECFTFEQDLEKPDDYRVSNVEDQEIIHFRITERGDSERTMVRLDAVEESGGMATPSAQDIAAELSNPNTNLGTMNFQIDHIEFDGDLPKAGSQSATRVTFQPSLPYKLNERSNLFVRPAIPLIVQQDVPNISGDYDTRKWEMGDISFDAAIGTALPGGIIAIAGIAGTLPTATHDDLGRDQWLLGPEAAVAVMRPWGVAGVLVSHQWDVAGEDDFDTSITAGQYFYSINMGNGWQFFGAPTFSYNHEARNSDNKLTLPLAVGVSKTLFISGRPWKLGAQYWHYLESPDDFGPDFQIRFSISPVVALPW</sequence>
<feature type="chain" id="PRO_5046861809" evidence="1">
    <location>
        <begin position="36"/>
        <end position="413"/>
    </location>
</feature>
<protein>
    <submittedName>
        <fullName evidence="2">Uncharacterized protein</fullName>
    </submittedName>
</protein>
<keyword evidence="1" id="KW-0732">Signal</keyword>
<evidence type="ECO:0000313" key="2">
    <source>
        <dbReference type="EMBL" id="MCX2983433.1"/>
    </source>
</evidence>
<proteinExistence type="predicted"/>
<keyword evidence="3" id="KW-1185">Reference proteome</keyword>
<dbReference type="EMBL" id="SHNN01000008">
    <property type="protein sequence ID" value="MCX2983433.1"/>
    <property type="molecule type" value="Genomic_DNA"/>
</dbReference>
<comment type="caution">
    <text evidence="2">The sequence shown here is derived from an EMBL/GenBank/DDBJ whole genome shotgun (WGS) entry which is preliminary data.</text>
</comment>
<dbReference type="RefSeq" id="WP_279247474.1">
    <property type="nucleotide sequence ID" value="NZ_SHNN01000008.1"/>
</dbReference>
<evidence type="ECO:0000313" key="3">
    <source>
        <dbReference type="Proteomes" id="UP001143362"/>
    </source>
</evidence>
<evidence type="ECO:0000256" key="1">
    <source>
        <dbReference type="SAM" id="SignalP"/>
    </source>
</evidence>
<name>A0ABT3TM77_9GAMM</name>
<gene>
    <name evidence="2" type="ORF">EYC98_21445</name>
</gene>
<organism evidence="2 3">
    <name type="scientific">Candidatus Litorirhabdus singularis</name>
    <dbReference type="NCBI Taxonomy" id="2518993"/>
    <lineage>
        <taxon>Bacteria</taxon>
        <taxon>Pseudomonadati</taxon>
        <taxon>Pseudomonadota</taxon>
        <taxon>Gammaproteobacteria</taxon>
        <taxon>Cellvibrionales</taxon>
        <taxon>Halieaceae</taxon>
        <taxon>Candidatus Litorirhabdus</taxon>
    </lineage>
</organism>
<reference evidence="2" key="1">
    <citation type="submission" date="2019-02" db="EMBL/GenBank/DDBJ databases">
        <authorList>
            <person name="Li S.-H."/>
        </authorList>
    </citation>
    <scope>NUCLEOTIDE SEQUENCE</scope>
    <source>
        <strain evidence="2">IMCC14734</strain>
    </source>
</reference>